<gene>
    <name evidence="1" type="ORF">Hamer_G020594</name>
</gene>
<dbReference type="AlphaFoldDB" id="A0A8J5JPS6"/>
<accession>A0A8J5JPS6</accession>
<dbReference type="EMBL" id="JAHLQT010034522">
    <property type="protein sequence ID" value="KAG7158578.1"/>
    <property type="molecule type" value="Genomic_DNA"/>
</dbReference>
<sequence length="57" mass="6589">MILLMLLELMVIQIILATLISSPRLNILLALQFHMVMNSSFIPLRQGKHSRLMIPFK</sequence>
<evidence type="ECO:0000313" key="2">
    <source>
        <dbReference type="Proteomes" id="UP000747542"/>
    </source>
</evidence>
<proteinExistence type="predicted"/>
<protein>
    <submittedName>
        <fullName evidence="1">Uncharacterized protein</fullName>
    </submittedName>
</protein>
<keyword evidence="2" id="KW-1185">Reference proteome</keyword>
<organism evidence="1 2">
    <name type="scientific">Homarus americanus</name>
    <name type="common">American lobster</name>
    <dbReference type="NCBI Taxonomy" id="6706"/>
    <lineage>
        <taxon>Eukaryota</taxon>
        <taxon>Metazoa</taxon>
        <taxon>Ecdysozoa</taxon>
        <taxon>Arthropoda</taxon>
        <taxon>Crustacea</taxon>
        <taxon>Multicrustacea</taxon>
        <taxon>Malacostraca</taxon>
        <taxon>Eumalacostraca</taxon>
        <taxon>Eucarida</taxon>
        <taxon>Decapoda</taxon>
        <taxon>Pleocyemata</taxon>
        <taxon>Astacidea</taxon>
        <taxon>Nephropoidea</taxon>
        <taxon>Nephropidae</taxon>
        <taxon>Homarus</taxon>
    </lineage>
</organism>
<name>A0A8J5JPS6_HOMAM</name>
<dbReference type="Proteomes" id="UP000747542">
    <property type="component" value="Unassembled WGS sequence"/>
</dbReference>
<comment type="caution">
    <text evidence="1">The sequence shown here is derived from an EMBL/GenBank/DDBJ whole genome shotgun (WGS) entry which is preliminary data.</text>
</comment>
<evidence type="ECO:0000313" key="1">
    <source>
        <dbReference type="EMBL" id="KAG7158578.1"/>
    </source>
</evidence>
<reference evidence="1" key="1">
    <citation type="journal article" date="2021" name="Sci. Adv.">
        <title>The American lobster genome reveals insights on longevity, neural, and immune adaptations.</title>
        <authorList>
            <person name="Polinski J.M."/>
            <person name="Zimin A.V."/>
            <person name="Clark K.F."/>
            <person name="Kohn A.B."/>
            <person name="Sadowski N."/>
            <person name="Timp W."/>
            <person name="Ptitsyn A."/>
            <person name="Khanna P."/>
            <person name="Romanova D.Y."/>
            <person name="Williams P."/>
            <person name="Greenwood S.J."/>
            <person name="Moroz L.L."/>
            <person name="Walt D.R."/>
            <person name="Bodnar A.G."/>
        </authorList>
    </citation>
    <scope>NUCLEOTIDE SEQUENCE</scope>
    <source>
        <strain evidence="1">GMGI-L3</strain>
    </source>
</reference>